<dbReference type="AlphaFoldDB" id="U1GNV8"/>
<evidence type="ECO:0000313" key="1">
    <source>
        <dbReference type="EMBL" id="ERF58414.1"/>
    </source>
</evidence>
<dbReference type="EMBL" id="AOSS01000021">
    <property type="protein sequence ID" value="ERF58414.1"/>
    <property type="molecule type" value="Genomic_DNA"/>
</dbReference>
<comment type="caution">
    <text evidence="1">The sequence shown here is derived from an EMBL/GenBank/DDBJ whole genome shotgun (WGS) entry which is preliminary data.</text>
</comment>
<evidence type="ECO:0000313" key="2">
    <source>
        <dbReference type="Proteomes" id="UP000016307"/>
    </source>
</evidence>
<organism evidence="1 2">
    <name type="scientific">Cutibacterium granulosum DSM 20700</name>
    <dbReference type="NCBI Taxonomy" id="1160719"/>
    <lineage>
        <taxon>Bacteria</taxon>
        <taxon>Bacillati</taxon>
        <taxon>Actinomycetota</taxon>
        <taxon>Actinomycetes</taxon>
        <taxon>Propionibacteriales</taxon>
        <taxon>Propionibacteriaceae</taxon>
        <taxon>Cutibacterium</taxon>
    </lineage>
</organism>
<dbReference type="SUPFAM" id="SSF55811">
    <property type="entry name" value="Nudix"/>
    <property type="match status" value="1"/>
</dbReference>
<keyword evidence="2" id="KW-1185">Reference proteome</keyword>
<protein>
    <recommendedName>
        <fullName evidence="3">Nudix hydrolase domain-containing protein</fullName>
    </recommendedName>
</protein>
<proteinExistence type="predicted"/>
<dbReference type="InterPro" id="IPR015797">
    <property type="entry name" value="NUDIX_hydrolase-like_dom_sf"/>
</dbReference>
<sequence>MREFDEEFGLRITVGERVAVLENLFSHRGVEFHSIEFYYHVTPTVSLIEGITTQESDLETEFWTPKCGLEVRPVQCVELLRRGW</sequence>
<name>U1GNV8_9ACTN</name>
<dbReference type="Gene3D" id="3.90.79.10">
    <property type="entry name" value="Nucleoside Triphosphate Pyrophosphohydrolase"/>
    <property type="match status" value="1"/>
</dbReference>
<reference evidence="1 2" key="1">
    <citation type="journal article" date="2013" name="BMC Genomics">
        <title>Comparative genomics reveals distinct host-interacting traits of three major human-associated propionibacteria.</title>
        <authorList>
            <person name="Mak T.N."/>
            <person name="Schmid M."/>
            <person name="Brzuszkiewicz E."/>
            <person name="Zeng G."/>
            <person name="Meyer R."/>
            <person name="Sfanos K.S."/>
            <person name="Brinkmann V."/>
            <person name="Meyer T.F."/>
            <person name="Bruggemann H."/>
        </authorList>
    </citation>
    <scope>NUCLEOTIDE SEQUENCE [LARGE SCALE GENOMIC DNA]</scope>
    <source>
        <strain evidence="1 2">DSM 20700</strain>
    </source>
</reference>
<accession>U1GNV8</accession>
<gene>
    <name evidence="1" type="ORF">H641_00649</name>
</gene>
<dbReference type="Proteomes" id="UP000016307">
    <property type="component" value="Unassembled WGS sequence"/>
</dbReference>
<evidence type="ECO:0008006" key="3">
    <source>
        <dbReference type="Google" id="ProtNLM"/>
    </source>
</evidence>